<feature type="transmembrane region" description="Helical" evidence="9">
    <location>
        <begin position="81"/>
        <end position="99"/>
    </location>
</feature>
<comment type="similarity">
    <text evidence="2">Belongs to the aromatic acid exporter (TC 2.A.85) family.</text>
</comment>
<evidence type="ECO:0000256" key="8">
    <source>
        <dbReference type="ARBA" id="ARBA00023303"/>
    </source>
</evidence>
<feature type="transmembrane region" description="Helical" evidence="9">
    <location>
        <begin position="191"/>
        <end position="213"/>
    </location>
</feature>
<evidence type="ECO:0000256" key="1">
    <source>
        <dbReference type="ARBA" id="ARBA00004141"/>
    </source>
</evidence>
<keyword evidence="7 9" id="KW-0472">Membrane</keyword>
<keyword evidence="4 9" id="KW-0812">Transmembrane</keyword>
<keyword evidence="8" id="KW-0407">Ion channel</keyword>
<proteinExistence type="inferred from homology"/>
<organism evidence="10 11">
    <name type="scientific">Cinnamomum micranthum f. kanehirae</name>
    <dbReference type="NCBI Taxonomy" id="337451"/>
    <lineage>
        <taxon>Eukaryota</taxon>
        <taxon>Viridiplantae</taxon>
        <taxon>Streptophyta</taxon>
        <taxon>Embryophyta</taxon>
        <taxon>Tracheophyta</taxon>
        <taxon>Spermatophyta</taxon>
        <taxon>Magnoliopsida</taxon>
        <taxon>Magnoliidae</taxon>
        <taxon>Laurales</taxon>
        <taxon>Lauraceae</taxon>
        <taxon>Cinnamomum</taxon>
    </lineage>
</organism>
<evidence type="ECO:0000256" key="3">
    <source>
        <dbReference type="ARBA" id="ARBA00022448"/>
    </source>
</evidence>
<keyword evidence="6" id="KW-0406">Ion transport</keyword>
<keyword evidence="5 9" id="KW-1133">Transmembrane helix</keyword>
<dbReference type="AlphaFoldDB" id="A0A3S3P5R8"/>
<comment type="caution">
    <text evidence="10">The sequence shown here is derived from an EMBL/GenBank/DDBJ whole genome shotgun (WGS) entry which is preliminary data.</text>
</comment>
<sequence length="479" mass="52521">MEIGQAGDERIGFWARCLQRVDNLVPQLVENVAGVPKKVKKIGKDDPRRIFHSLKVGLALTLVSIFYYLRPLYDGFGVNAMWAVLTVVVVFEYTVGATLSKGLNRIFATMLAGALAVGAHQLASFSGERGEPIILGAFVFLIAAASTFARFFPGIKARYDYGVVIFILTFSLVAVSGYRVDELIKLAHQRLSTIILGSCTCLFISVCVCPVWAGEDLQKLIGNNIEKIAMFLEGFGEEYLKKEEGESADVVKKDRSFLEAYKSILNSKTSEESLANFARWEPGHGRFRFRHPWHQYLKIGALARQCACSVDALNVCTSSKTQVPVEFRQRIQEACRKMSSETGKALADLSLAVRTMKKPMAAATHILGANTAAADLKTALKTTSSDMIALLEILPAATSASLLIEIVGHTEKLMVAVNELAHLAKFKNPASVAERTPSLHRGAVKPLPNDVEIGIPELESISLENVSSQEPTRDRNEEM</sequence>
<dbReference type="Pfam" id="PF11744">
    <property type="entry name" value="ALMT"/>
    <property type="match status" value="1"/>
</dbReference>
<dbReference type="OrthoDB" id="68611at2759"/>
<dbReference type="InterPro" id="IPR020966">
    <property type="entry name" value="ALMT"/>
</dbReference>
<keyword evidence="3" id="KW-0813">Transport</keyword>
<comment type="subcellular location">
    <subcellularLocation>
        <location evidence="1">Membrane</location>
        <topology evidence="1">Multi-pass membrane protein</topology>
    </subcellularLocation>
</comment>
<feature type="transmembrane region" description="Helical" evidence="9">
    <location>
        <begin position="133"/>
        <end position="152"/>
    </location>
</feature>
<reference evidence="10 11" key="1">
    <citation type="journal article" date="2019" name="Nat. Plants">
        <title>Stout camphor tree genome fills gaps in understanding of flowering plant genome evolution.</title>
        <authorList>
            <person name="Chaw S.M."/>
            <person name="Liu Y.C."/>
            <person name="Wu Y.W."/>
            <person name="Wang H.Y."/>
            <person name="Lin C.I."/>
            <person name="Wu C.S."/>
            <person name="Ke H.M."/>
            <person name="Chang L.Y."/>
            <person name="Hsu C.Y."/>
            <person name="Yang H.T."/>
            <person name="Sudianto E."/>
            <person name="Hsu M.H."/>
            <person name="Wu K.P."/>
            <person name="Wang L.N."/>
            <person name="Leebens-Mack J.H."/>
            <person name="Tsai I.J."/>
        </authorList>
    </citation>
    <scope>NUCLEOTIDE SEQUENCE [LARGE SCALE GENOMIC DNA]</scope>
    <source>
        <strain evidence="11">cv. Chaw 1501</strain>
        <tissue evidence="10">Young leaves</tissue>
    </source>
</reference>
<protein>
    <submittedName>
        <fullName evidence="10">Aluminum-activated malate transporter</fullName>
    </submittedName>
</protein>
<name>A0A3S3P5R8_9MAGN</name>
<dbReference type="Proteomes" id="UP000283530">
    <property type="component" value="Unassembled WGS sequence"/>
</dbReference>
<keyword evidence="11" id="KW-1185">Reference proteome</keyword>
<dbReference type="PANTHER" id="PTHR31086">
    <property type="entry name" value="ALUMINUM-ACTIVATED MALATE TRANSPORTER 10"/>
    <property type="match status" value="1"/>
</dbReference>
<gene>
    <name evidence="10" type="ORF">CKAN_01242300</name>
</gene>
<feature type="transmembrane region" description="Helical" evidence="9">
    <location>
        <begin position="159"/>
        <end position="179"/>
    </location>
</feature>
<dbReference type="GO" id="GO:0015743">
    <property type="term" value="P:malate transport"/>
    <property type="evidence" value="ECO:0007669"/>
    <property type="project" value="InterPro"/>
</dbReference>
<evidence type="ECO:0000256" key="5">
    <source>
        <dbReference type="ARBA" id="ARBA00022989"/>
    </source>
</evidence>
<evidence type="ECO:0000313" key="10">
    <source>
        <dbReference type="EMBL" id="RWR83662.1"/>
    </source>
</evidence>
<evidence type="ECO:0000313" key="11">
    <source>
        <dbReference type="Proteomes" id="UP000283530"/>
    </source>
</evidence>
<feature type="transmembrane region" description="Helical" evidence="9">
    <location>
        <begin position="106"/>
        <end position="127"/>
    </location>
</feature>
<evidence type="ECO:0000256" key="9">
    <source>
        <dbReference type="SAM" id="Phobius"/>
    </source>
</evidence>
<accession>A0A3S3P5R8</accession>
<dbReference type="GO" id="GO:0034220">
    <property type="term" value="P:monoatomic ion transmembrane transport"/>
    <property type="evidence" value="ECO:0007669"/>
    <property type="project" value="UniProtKB-KW"/>
</dbReference>
<evidence type="ECO:0000256" key="6">
    <source>
        <dbReference type="ARBA" id="ARBA00023065"/>
    </source>
</evidence>
<evidence type="ECO:0000256" key="4">
    <source>
        <dbReference type="ARBA" id="ARBA00022692"/>
    </source>
</evidence>
<dbReference type="STRING" id="337451.A0A3S3P5R8"/>
<evidence type="ECO:0000256" key="2">
    <source>
        <dbReference type="ARBA" id="ARBA00007079"/>
    </source>
</evidence>
<dbReference type="EMBL" id="QPKB01000004">
    <property type="protein sequence ID" value="RWR83662.1"/>
    <property type="molecule type" value="Genomic_DNA"/>
</dbReference>
<evidence type="ECO:0000256" key="7">
    <source>
        <dbReference type="ARBA" id="ARBA00023136"/>
    </source>
</evidence>
<dbReference type="GO" id="GO:0016020">
    <property type="term" value="C:membrane"/>
    <property type="evidence" value="ECO:0007669"/>
    <property type="project" value="UniProtKB-SubCell"/>
</dbReference>
<feature type="transmembrane region" description="Helical" evidence="9">
    <location>
        <begin position="50"/>
        <end position="69"/>
    </location>
</feature>